<dbReference type="Proteomes" id="UP000032702">
    <property type="component" value="Unassembled WGS sequence"/>
</dbReference>
<dbReference type="AlphaFoldDB" id="Q08NN3"/>
<comment type="caution">
    <text evidence="1">The sequence shown here is derived from an EMBL/GenBank/DDBJ whole genome shotgun (WGS) entry which is preliminary data.</text>
</comment>
<organism evidence="1 2">
    <name type="scientific">Stigmatella aurantiaca (strain DW4/3-1)</name>
    <dbReference type="NCBI Taxonomy" id="378806"/>
    <lineage>
        <taxon>Bacteria</taxon>
        <taxon>Pseudomonadati</taxon>
        <taxon>Myxococcota</taxon>
        <taxon>Myxococcia</taxon>
        <taxon>Myxococcales</taxon>
        <taxon>Cystobacterineae</taxon>
        <taxon>Archangiaceae</taxon>
        <taxon>Stigmatella</taxon>
    </lineage>
</organism>
<accession>Q08NN3</accession>
<evidence type="ECO:0000313" key="2">
    <source>
        <dbReference type="Proteomes" id="UP000032702"/>
    </source>
</evidence>
<reference evidence="1 2" key="1">
    <citation type="submission" date="2006-04" db="EMBL/GenBank/DDBJ databases">
        <authorList>
            <person name="Nierman W.C."/>
        </authorList>
    </citation>
    <scope>NUCLEOTIDE SEQUENCE [LARGE SCALE GENOMIC DNA]</scope>
    <source>
        <strain evidence="1 2">DW4/3-1</strain>
    </source>
</reference>
<evidence type="ECO:0000313" key="1">
    <source>
        <dbReference type="EMBL" id="EAU62086.1"/>
    </source>
</evidence>
<proteinExistence type="predicted"/>
<sequence>MPWVLTSKRCSGHGCCFFASGSHRRTSCPIRTQWVRSRCPRRCSARCQCQMIWERKCDIARVLVGTAWYAKYPRTTPSSHA</sequence>
<feature type="non-terminal residue" evidence="1">
    <location>
        <position position="81"/>
    </location>
</feature>
<dbReference type="EMBL" id="AAMD01000276">
    <property type="protein sequence ID" value="EAU62086.1"/>
    <property type="molecule type" value="Genomic_DNA"/>
</dbReference>
<name>Q08NN3_STIAD</name>
<gene>
    <name evidence="1" type="ORF">STIAU_7299</name>
</gene>
<protein>
    <submittedName>
        <fullName evidence="1">Uncharacterized protein</fullName>
    </submittedName>
</protein>